<keyword evidence="3" id="KW-1185">Reference proteome</keyword>
<gene>
    <name evidence="2" type="ORF">CCACVL1_04382</name>
</gene>
<comment type="caution">
    <text evidence="2">The sequence shown here is derived from an EMBL/GenBank/DDBJ whole genome shotgun (WGS) entry which is preliminary data.</text>
</comment>
<evidence type="ECO:0000313" key="3">
    <source>
        <dbReference type="Proteomes" id="UP000188268"/>
    </source>
</evidence>
<name>A0A1R3JT76_COCAP</name>
<feature type="region of interest" description="Disordered" evidence="1">
    <location>
        <begin position="73"/>
        <end position="104"/>
    </location>
</feature>
<proteinExistence type="predicted"/>
<accession>A0A1R3JT76</accession>
<evidence type="ECO:0000256" key="1">
    <source>
        <dbReference type="SAM" id="MobiDB-lite"/>
    </source>
</evidence>
<feature type="compositionally biased region" description="Polar residues" evidence="1">
    <location>
        <begin position="8"/>
        <end position="36"/>
    </location>
</feature>
<organism evidence="2 3">
    <name type="scientific">Corchorus capsularis</name>
    <name type="common">Jute</name>
    <dbReference type="NCBI Taxonomy" id="210143"/>
    <lineage>
        <taxon>Eukaryota</taxon>
        <taxon>Viridiplantae</taxon>
        <taxon>Streptophyta</taxon>
        <taxon>Embryophyta</taxon>
        <taxon>Tracheophyta</taxon>
        <taxon>Spermatophyta</taxon>
        <taxon>Magnoliopsida</taxon>
        <taxon>eudicotyledons</taxon>
        <taxon>Gunneridae</taxon>
        <taxon>Pentapetalae</taxon>
        <taxon>rosids</taxon>
        <taxon>malvids</taxon>
        <taxon>Malvales</taxon>
        <taxon>Malvaceae</taxon>
        <taxon>Grewioideae</taxon>
        <taxon>Apeibeae</taxon>
        <taxon>Corchorus</taxon>
    </lineage>
</organism>
<feature type="region of interest" description="Disordered" evidence="1">
    <location>
        <begin position="1"/>
        <end position="45"/>
    </location>
</feature>
<evidence type="ECO:0000313" key="2">
    <source>
        <dbReference type="EMBL" id="OMO97990.1"/>
    </source>
</evidence>
<dbReference type="AlphaFoldDB" id="A0A1R3JT76"/>
<reference evidence="2 3" key="1">
    <citation type="submission" date="2013-09" db="EMBL/GenBank/DDBJ databases">
        <title>Corchorus capsularis genome sequencing.</title>
        <authorList>
            <person name="Alam M."/>
            <person name="Haque M.S."/>
            <person name="Islam M.S."/>
            <person name="Emdad E.M."/>
            <person name="Islam M.M."/>
            <person name="Ahmed B."/>
            <person name="Halim A."/>
            <person name="Hossen Q.M.M."/>
            <person name="Hossain M.Z."/>
            <person name="Ahmed R."/>
            <person name="Khan M.M."/>
            <person name="Islam R."/>
            <person name="Rashid M.M."/>
            <person name="Khan S.A."/>
            <person name="Rahman M.S."/>
            <person name="Alam M."/>
        </authorList>
    </citation>
    <scope>NUCLEOTIDE SEQUENCE [LARGE SCALE GENOMIC DNA]</scope>
    <source>
        <strain evidence="3">cv. CVL-1</strain>
        <tissue evidence="2">Whole seedling</tissue>
    </source>
</reference>
<dbReference type="Proteomes" id="UP000188268">
    <property type="component" value="Unassembled WGS sequence"/>
</dbReference>
<dbReference type="Gramene" id="OMO97990">
    <property type="protein sequence ID" value="OMO97990"/>
    <property type="gene ID" value="CCACVL1_04382"/>
</dbReference>
<sequence length="104" mass="11522">MEGEVVETATQTLRDQPTQIIAQTTNTANSGQPSSSNREKKRRSFGIKVGVDAREKVFSEIVKIEDLSKAERIKAGQRISSESIARGQAENFDGIESRNGGRRW</sequence>
<protein>
    <submittedName>
        <fullName evidence="2">Uncharacterized protein</fullName>
    </submittedName>
</protein>
<dbReference type="EMBL" id="AWWV01007153">
    <property type="protein sequence ID" value="OMO97990.1"/>
    <property type="molecule type" value="Genomic_DNA"/>
</dbReference>